<feature type="coiled-coil region" evidence="1">
    <location>
        <begin position="335"/>
        <end position="384"/>
    </location>
</feature>
<dbReference type="InterPro" id="IPR018253">
    <property type="entry name" value="DnaJ_domain_CS"/>
</dbReference>
<dbReference type="SMART" id="SM00271">
    <property type="entry name" value="DnaJ"/>
    <property type="match status" value="1"/>
</dbReference>
<dbReference type="PROSITE" id="PS51154">
    <property type="entry name" value="MACRO"/>
    <property type="match status" value="1"/>
</dbReference>
<organism evidence="5 6">
    <name type="scientific">Necator americanus</name>
    <name type="common">Human hookworm</name>
    <dbReference type="NCBI Taxonomy" id="51031"/>
    <lineage>
        <taxon>Eukaryota</taxon>
        <taxon>Metazoa</taxon>
        <taxon>Ecdysozoa</taxon>
        <taxon>Nematoda</taxon>
        <taxon>Chromadorea</taxon>
        <taxon>Rhabditida</taxon>
        <taxon>Rhabditina</taxon>
        <taxon>Rhabditomorpha</taxon>
        <taxon>Strongyloidea</taxon>
        <taxon>Ancylostomatidae</taxon>
        <taxon>Bunostominae</taxon>
        <taxon>Necator</taxon>
    </lineage>
</organism>
<feature type="compositionally biased region" description="Basic and acidic residues" evidence="2">
    <location>
        <begin position="470"/>
        <end position="483"/>
    </location>
</feature>
<feature type="domain" description="J" evidence="3">
    <location>
        <begin position="214"/>
        <end position="280"/>
    </location>
</feature>
<dbReference type="SUPFAM" id="SSF52949">
    <property type="entry name" value="Macro domain-like"/>
    <property type="match status" value="1"/>
</dbReference>
<feature type="region of interest" description="Disordered" evidence="2">
    <location>
        <begin position="465"/>
        <end position="515"/>
    </location>
</feature>
<dbReference type="Proteomes" id="UP001303046">
    <property type="component" value="Unassembled WGS sequence"/>
</dbReference>
<dbReference type="EMBL" id="JAVFWL010000005">
    <property type="protein sequence ID" value="KAK6756065.1"/>
    <property type="molecule type" value="Genomic_DNA"/>
</dbReference>
<protein>
    <recommendedName>
        <fullName evidence="7">Macro domain protein</fullName>
    </recommendedName>
</protein>
<dbReference type="Pfam" id="PF01661">
    <property type="entry name" value="Macro"/>
    <property type="match status" value="1"/>
</dbReference>
<dbReference type="CDD" id="cd06257">
    <property type="entry name" value="DnaJ"/>
    <property type="match status" value="1"/>
</dbReference>
<evidence type="ECO:0000259" key="4">
    <source>
        <dbReference type="PROSITE" id="PS51154"/>
    </source>
</evidence>
<dbReference type="InterPro" id="IPR043472">
    <property type="entry name" value="Macro_dom-like"/>
</dbReference>
<keyword evidence="1" id="KW-0175">Coiled coil</keyword>
<dbReference type="PANTHER" id="PTHR11106:SF27">
    <property type="entry name" value="MACRO DOMAIN-CONTAINING PROTEIN"/>
    <property type="match status" value="1"/>
</dbReference>
<feature type="domain" description="Macro" evidence="4">
    <location>
        <begin position="12"/>
        <end position="198"/>
    </location>
</feature>
<accession>A0ABR1E054</accession>
<name>A0ABR1E054_NECAM</name>
<feature type="compositionally biased region" description="Polar residues" evidence="2">
    <location>
        <begin position="484"/>
        <end position="494"/>
    </location>
</feature>
<evidence type="ECO:0000313" key="6">
    <source>
        <dbReference type="Proteomes" id="UP001303046"/>
    </source>
</evidence>
<dbReference type="Gene3D" id="1.10.287.110">
    <property type="entry name" value="DnaJ domain"/>
    <property type="match status" value="1"/>
</dbReference>
<dbReference type="PROSITE" id="PS50076">
    <property type="entry name" value="DNAJ_2"/>
    <property type="match status" value="1"/>
</dbReference>
<dbReference type="InterPro" id="IPR002589">
    <property type="entry name" value="Macro_dom"/>
</dbReference>
<evidence type="ECO:0008006" key="7">
    <source>
        <dbReference type="Google" id="ProtNLM"/>
    </source>
</evidence>
<gene>
    <name evidence="5" type="primary">Necator_chrV.g19240</name>
    <name evidence="5" type="ORF">RB195_014448</name>
</gene>
<dbReference type="SMART" id="SM00506">
    <property type="entry name" value="A1pp"/>
    <property type="match status" value="1"/>
</dbReference>
<comment type="caution">
    <text evidence="5">The sequence shown here is derived from an EMBL/GenBank/DDBJ whole genome shotgun (WGS) entry which is preliminary data.</text>
</comment>
<dbReference type="CDD" id="cd02908">
    <property type="entry name" value="Macro_OAADPr_deacetylase"/>
    <property type="match status" value="1"/>
</dbReference>
<evidence type="ECO:0000256" key="1">
    <source>
        <dbReference type="SAM" id="Coils"/>
    </source>
</evidence>
<keyword evidence="6" id="KW-1185">Reference proteome</keyword>
<dbReference type="PRINTS" id="PR00625">
    <property type="entry name" value="JDOMAIN"/>
</dbReference>
<evidence type="ECO:0000313" key="5">
    <source>
        <dbReference type="EMBL" id="KAK6756065.1"/>
    </source>
</evidence>
<dbReference type="Gene3D" id="3.40.220.10">
    <property type="entry name" value="Leucine Aminopeptidase, subunit E, domain 1"/>
    <property type="match status" value="1"/>
</dbReference>
<sequence>MVTLVKEIPTLFEKFGVARSVLDKISMWRGDITRLEIDAIVNAANNRLAGGGGVDGAIHRAAGTADLQRECRAIGFCDTGKAVITSACKMSHVKNIIHTVGPQCSGNVASVNDREKLVSCYHSCLDLAVKNNLKTIAFCCISTGVYGYPQEDAAKTVVNLLTSWLSKPENAAHIVRIVLVLFNPVDVAAYEKFFEEYAKSQKYITAMPAKIAFNPYDVLELDRQCSEKDIQKAYKQQCLRWHPDKNLDNKEEAERRFIAAKEAFQFLFDKSKREEYDRDYERIKHREATYKARMDRADSVRKKLIDDLHKREQNFVERSKTSEHLTPAQAYQKRKEEERRIRSEFEALRKKLEQEAADEVHAQQERLVRLAREQAEENKKEEAEERHPTLQVKWKPFEGQDYDEESLRFLYGEYGNILTMTPIRTTKKGERLCMVEFGPELVELGAELEHGKGGPEISGSWIISPQAPIAEEKNPPASEKHSDYSSMTYEQLQEQLFADMGPPSEKRKKWQEEEQ</sequence>
<reference evidence="5 6" key="1">
    <citation type="submission" date="2023-08" db="EMBL/GenBank/DDBJ databases">
        <title>A Necator americanus chromosomal reference genome.</title>
        <authorList>
            <person name="Ilik V."/>
            <person name="Petrzelkova K.J."/>
            <person name="Pardy F."/>
            <person name="Fuh T."/>
            <person name="Niatou-Singa F.S."/>
            <person name="Gouil Q."/>
            <person name="Baker L."/>
            <person name="Ritchie M.E."/>
            <person name="Jex A.R."/>
            <person name="Gazzola D."/>
            <person name="Li H."/>
            <person name="Toshio Fujiwara R."/>
            <person name="Zhan B."/>
            <person name="Aroian R.V."/>
            <person name="Pafco B."/>
            <person name="Schwarz E.M."/>
        </authorList>
    </citation>
    <scope>NUCLEOTIDE SEQUENCE [LARGE SCALE GENOMIC DNA]</scope>
    <source>
        <strain evidence="5 6">Aroian</strain>
        <tissue evidence="5">Whole animal</tissue>
    </source>
</reference>
<dbReference type="PANTHER" id="PTHR11106">
    <property type="entry name" value="GANGLIOSIDE INDUCED DIFFERENTIATION ASSOCIATED PROTEIN 2-RELATED"/>
    <property type="match status" value="1"/>
</dbReference>
<dbReference type="PROSITE" id="PS00636">
    <property type="entry name" value="DNAJ_1"/>
    <property type="match status" value="1"/>
</dbReference>
<dbReference type="InterPro" id="IPR036869">
    <property type="entry name" value="J_dom_sf"/>
</dbReference>
<dbReference type="SUPFAM" id="SSF46565">
    <property type="entry name" value="Chaperone J-domain"/>
    <property type="match status" value="1"/>
</dbReference>
<dbReference type="Pfam" id="PF00226">
    <property type="entry name" value="DnaJ"/>
    <property type="match status" value="1"/>
</dbReference>
<dbReference type="InterPro" id="IPR001623">
    <property type="entry name" value="DnaJ_domain"/>
</dbReference>
<proteinExistence type="predicted"/>
<evidence type="ECO:0000259" key="3">
    <source>
        <dbReference type="PROSITE" id="PS50076"/>
    </source>
</evidence>
<evidence type="ECO:0000256" key="2">
    <source>
        <dbReference type="SAM" id="MobiDB-lite"/>
    </source>
</evidence>